<dbReference type="OrthoDB" id="9811926at2"/>
<dbReference type="InterPro" id="IPR005653">
    <property type="entry name" value="OstA-like_N"/>
</dbReference>
<dbReference type="PANTHER" id="PTHR36504">
    <property type="entry name" value="LIPOPOLYSACCHARIDE EXPORT SYSTEM PROTEIN LPTA"/>
    <property type="match status" value="1"/>
</dbReference>
<feature type="domain" description="Organic solvent tolerance-like N-terminal" evidence="5">
    <location>
        <begin position="39"/>
        <end position="145"/>
    </location>
</feature>
<dbReference type="Pfam" id="PF03968">
    <property type="entry name" value="LptD_N"/>
    <property type="match status" value="1"/>
</dbReference>
<proteinExistence type="predicted"/>
<dbReference type="NCBIfam" id="TIGR03002">
    <property type="entry name" value="outer_YhbN_LptA"/>
    <property type="match status" value="1"/>
</dbReference>
<evidence type="ECO:0000313" key="7">
    <source>
        <dbReference type="Proteomes" id="UP000027471"/>
    </source>
</evidence>
<feature type="signal peptide" evidence="4">
    <location>
        <begin position="1"/>
        <end position="22"/>
    </location>
</feature>
<keyword evidence="1" id="KW-0813">Transport</keyword>
<dbReference type="GO" id="GO:0017089">
    <property type="term" value="F:glycolipid transfer activity"/>
    <property type="evidence" value="ECO:0007669"/>
    <property type="project" value="TreeGrafter"/>
</dbReference>
<name>A0A074JYW9_9RHOB</name>
<evidence type="ECO:0000313" key="6">
    <source>
        <dbReference type="EMBL" id="KEO61085.1"/>
    </source>
</evidence>
<feature type="chain" id="PRO_5001695246" description="Organic solvent tolerance-like N-terminal domain-containing protein" evidence="4">
    <location>
        <begin position="23"/>
        <end position="162"/>
    </location>
</feature>
<comment type="caution">
    <text evidence="6">The sequence shown here is derived from an EMBL/GenBank/DDBJ whole genome shotgun (WGS) entry which is preliminary data.</text>
</comment>
<evidence type="ECO:0000259" key="5">
    <source>
        <dbReference type="Pfam" id="PF03968"/>
    </source>
</evidence>
<evidence type="ECO:0000256" key="1">
    <source>
        <dbReference type="ARBA" id="ARBA00022448"/>
    </source>
</evidence>
<dbReference type="Proteomes" id="UP000027471">
    <property type="component" value="Unassembled WGS sequence"/>
</dbReference>
<organism evidence="6 7">
    <name type="scientific">Thioclava indica</name>
    <dbReference type="NCBI Taxonomy" id="1353528"/>
    <lineage>
        <taxon>Bacteria</taxon>
        <taxon>Pseudomonadati</taxon>
        <taxon>Pseudomonadota</taxon>
        <taxon>Alphaproteobacteria</taxon>
        <taxon>Rhodobacterales</taxon>
        <taxon>Paracoccaceae</taxon>
        <taxon>Thioclava</taxon>
    </lineage>
</organism>
<dbReference type="GO" id="GO:0030288">
    <property type="term" value="C:outer membrane-bounded periplasmic space"/>
    <property type="evidence" value="ECO:0007669"/>
    <property type="project" value="TreeGrafter"/>
</dbReference>
<keyword evidence="7" id="KW-1185">Reference proteome</keyword>
<keyword evidence="2 4" id="KW-0732">Signal</keyword>
<protein>
    <recommendedName>
        <fullName evidence="5">Organic solvent tolerance-like N-terminal domain-containing protein</fullName>
    </recommendedName>
</protein>
<dbReference type="AlphaFoldDB" id="A0A074JYW9"/>
<dbReference type="GO" id="GO:0015920">
    <property type="term" value="P:lipopolysaccharide transport"/>
    <property type="evidence" value="ECO:0007669"/>
    <property type="project" value="InterPro"/>
</dbReference>
<dbReference type="STRING" id="1353528.DT23_11020"/>
<accession>A0A074JYW9</accession>
<evidence type="ECO:0000256" key="2">
    <source>
        <dbReference type="ARBA" id="ARBA00022729"/>
    </source>
</evidence>
<dbReference type="RefSeq" id="WP_081846904.1">
    <property type="nucleotide sequence ID" value="NZ_AUNB01000011.1"/>
</dbReference>
<dbReference type="PANTHER" id="PTHR36504:SF1">
    <property type="entry name" value="LIPOPOLYSACCHARIDE EXPORT SYSTEM PROTEIN LPTA"/>
    <property type="match status" value="1"/>
</dbReference>
<dbReference type="InterPro" id="IPR014340">
    <property type="entry name" value="LptA"/>
</dbReference>
<dbReference type="Gene3D" id="2.60.450.10">
    <property type="entry name" value="Lipopolysaccharide (LPS) transport protein A like domain"/>
    <property type="match status" value="1"/>
</dbReference>
<reference evidence="6 7" key="1">
    <citation type="journal article" date="2015" name="Antonie Van Leeuwenhoek">
        <title>Thioclava indica sp. nov., isolated from surface seawater of the Indian Ocean.</title>
        <authorList>
            <person name="Liu Y."/>
            <person name="Lai Q."/>
            <person name="Du J."/>
            <person name="Xu H."/>
            <person name="Jiang L."/>
            <person name="Shao Z."/>
        </authorList>
    </citation>
    <scope>NUCLEOTIDE SEQUENCE [LARGE SCALE GENOMIC DNA]</scope>
    <source>
        <strain evidence="6 7">DT23-4</strain>
    </source>
</reference>
<sequence>MRSLASVLSLSAILLIPAIAQAQQVTFGGMRADTKAPVEVTADQLNVNQQSGKAVFSGNVLVGQGTMRLMAAQVEVQYAENDRTKISQLVATGGVTLVSETEAAEARQAVYDVPAGTVVLSGNVLLTQGDNVMSGNRLNVDLSTGTGQMDGRVRTILKPGNQ</sequence>
<evidence type="ECO:0000256" key="4">
    <source>
        <dbReference type="SAM" id="SignalP"/>
    </source>
</evidence>
<dbReference type="InterPro" id="IPR052037">
    <property type="entry name" value="LPS_export_LptA"/>
</dbReference>
<dbReference type="EMBL" id="AUNB01000011">
    <property type="protein sequence ID" value="KEO61085.1"/>
    <property type="molecule type" value="Genomic_DNA"/>
</dbReference>
<gene>
    <name evidence="6" type="ORF">DT23_11020</name>
</gene>
<keyword evidence="3" id="KW-0574">Periplasm</keyword>
<dbReference type="GO" id="GO:0001530">
    <property type="term" value="F:lipopolysaccharide binding"/>
    <property type="evidence" value="ECO:0007669"/>
    <property type="project" value="InterPro"/>
</dbReference>
<dbReference type="GO" id="GO:0009279">
    <property type="term" value="C:cell outer membrane"/>
    <property type="evidence" value="ECO:0007669"/>
    <property type="project" value="TreeGrafter"/>
</dbReference>
<dbReference type="eggNOG" id="COG1934">
    <property type="taxonomic scope" value="Bacteria"/>
</dbReference>
<evidence type="ECO:0000256" key="3">
    <source>
        <dbReference type="ARBA" id="ARBA00022764"/>
    </source>
</evidence>